<name>A0A176WMS0_MARPO</name>
<keyword evidence="4" id="KW-0677">Repeat</keyword>
<feature type="region of interest" description="Disordered" evidence="5">
    <location>
        <begin position="87"/>
        <end position="237"/>
    </location>
</feature>
<proteinExistence type="inferred from homology"/>
<dbReference type="EMBL" id="LVLJ01000572">
    <property type="protein sequence ID" value="OAE33735.1"/>
    <property type="molecule type" value="Genomic_DNA"/>
</dbReference>
<feature type="compositionally biased region" description="Basic and acidic residues" evidence="5">
    <location>
        <begin position="142"/>
        <end position="176"/>
    </location>
</feature>
<keyword evidence="3" id="KW-0808">Transferase</keyword>
<feature type="compositionally biased region" description="Polar residues" evidence="5">
    <location>
        <begin position="204"/>
        <end position="225"/>
    </location>
</feature>
<evidence type="ECO:0000256" key="4">
    <source>
        <dbReference type="ARBA" id="ARBA00022737"/>
    </source>
</evidence>
<sequence>MIGGSKEEATLRMGFLYLYLFTVLSLGVSDRSSKFVQDASSPSLEARLVLYRLVIEIRNRYNLSDTDGHRYFKLKFQVMRLEFSDSHVDARRTSQSRQMKPENSYAREGRENATEHDRTPAVRADPAKEIEGEEEEDEEEEEWRRGETRKAAEVKEGKEGGREGEGGQRGKGKADRPFLPATSDELGFVHPSQLSGLHSDDAMPSNSPFSKKTPRSLSHSNNSSNPEDESHAHADCSRKSELGVDALGVMEGTSFKKERAGSKIPYDRTAFWCGEHKLAISMLALAPLYKYAKDAFTSSSAEYRKIGRAELNSPSALGTVENQESVTATSITSKCGLEDSLMSYTRALVLINCDHAKAVDVCFLVEAVNFLMKVCNLFVYRKRILSTKTANEILLSAELRIASIVLSCAPKSEETWAHRRWLINQMINGGVSRVKLDLILEGDSKLVEAVAESCQGSKWLYVMEYVMCSHKGYPVNRSRHWAHSRLLDWGVAEVSNELPGLAPSLLAGHANVVPTVQSLLLQLLKSKVPGMVQSRPVAATAEEKELDMRALRVAVFDGPETRSLWKEEVDWTKKLIHRYLGREALWLHLRFLFYGWVLHIGPVLSSPQGIYPTAICKDSDESGQEWNLEETFLSMGSEQRFVNSCISAVSSNLTDDANRQREFAATYKLWVQWMGSRQQKEKIAAKNGSLLAVQRDEWNSVEKLLMDVVPHRKNLWDGLLPLI</sequence>
<reference evidence="6" key="1">
    <citation type="submission" date="2016-03" db="EMBL/GenBank/DDBJ databases">
        <title>Mechanisms controlling the formation of the plant cell surface in tip-growing cells are functionally conserved among land plants.</title>
        <authorList>
            <person name="Honkanen S."/>
            <person name="Jones V.A."/>
            <person name="Morieri G."/>
            <person name="Champion C."/>
            <person name="Hetherington A.J."/>
            <person name="Kelly S."/>
            <person name="Saint-Marcoux D."/>
            <person name="Proust H."/>
            <person name="Prescott H."/>
            <person name="Dolan L."/>
        </authorList>
    </citation>
    <scope>NUCLEOTIDE SEQUENCE [LARGE SCALE GENOMIC DNA]</scope>
    <source>
        <tissue evidence="6">Whole gametophyte</tissue>
    </source>
</reference>
<dbReference type="Proteomes" id="UP000077202">
    <property type="component" value="Unassembled WGS sequence"/>
</dbReference>
<evidence type="ECO:0000313" key="7">
    <source>
        <dbReference type="Proteomes" id="UP000077202"/>
    </source>
</evidence>
<evidence type="ECO:0000313" key="6">
    <source>
        <dbReference type="EMBL" id="OAE33735.1"/>
    </source>
</evidence>
<feature type="compositionally biased region" description="Acidic residues" evidence="5">
    <location>
        <begin position="131"/>
        <end position="141"/>
    </location>
</feature>
<gene>
    <name evidence="6" type="ORF">AXG93_2884s1080</name>
</gene>
<keyword evidence="7" id="KW-1185">Reference proteome</keyword>
<dbReference type="Pfam" id="PF01239">
    <property type="entry name" value="PPTA"/>
    <property type="match status" value="1"/>
</dbReference>
<dbReference type="AlphaFoldDB" id="A0A176WMS0"/>
<evidence type="ECO:0000256" key="3">
    <source>
        <dbReference type="ARBA" id="ARBA00022679"/>
    </source>
</evidence>
<dbReference type="GO" id="GO:0005953">
    <property type="term" value="C:CAAX-protein geranylgeranyltransferase complex"/>
    <property type="evidence" value="ECO:0007669"/>
    <property type="project" value="TreeGrafter"/>
</dbReference>
<dbReference type="GO" id="GO:0004662">
    <property type="term" value="F:CAAX-protein geranylgeranyltransferase activity"/>
    <property type="evidence" value="ECO:0007669"/>
    <property type="project" value="TreeGrafter"/>
</dbReference>
<dbReference type="GO" id="GO:0004660">
    <property type="term" value="F:protein farnesyltransferase activity"/>
    <property type="evidence" value="ECO:0007669"/>
    <property type="project" value="TreeGrafter"/>
</dbReference>
<dbReference type="Gene3D" id="1.25.40.120">
    <property type="entry name" value="Protein prenylyltransferase"/>
    <property type="match status" value="1"/>
</dbReference>
<dbReference type="PANTHER" id="PTHR11129">
    <property type="entry name" value="PROTEIN FARNESYLTRANSFERASE ALPHA SUBUNIT/RAB GERANYLGERANYL TRANSFERASE ALPHA SUBUNIT"/>
    <property type="match status" value="1"/>
</dbReference>
<evidence type="ECO:0000256" key="2">
    <source>
        <dbReference type="ARBA" id="ARBA00022602"/>
    </source>
</evidence>
<organism evidence="6 7">
    <name type="scientific">Marchantia polymorpha subsp. ruderalis</name>
    <dbReference type="NCBI Taxonomy" id="1480154"/>
    <lineage>
        <taxon>Eukaryota</taxon>
        <taxon>Viridiplantae</taxon>
        <taxon>Streptophyta</taxon>
        <taxon>Embryophyta</taxon>
        <taxon>Marchantiophyta</taxon>
        <taxon>Marchantiopsida</taxon>
        <taxon>Marchantiidae</taxon>
        <taxon>Marchantiales</taxon>
        <taxon>Marchantiaceae</taxon>
        <taxon>Marchantia</taxon>
    </lineage>
</organism>
<feature type="compositionally biased region" description="Basic and acidic residues" evidence="5">
    <location>
        <begin position="105"/>
        <end position="130"/>
    </location>
</feature>
<feature type="compositionally biased region" description="Basic and acidic residues" evidence="5">
    <location>
        <begin position="228"/>
        <end position="237"/>
    </location>
</feature>
<dbReference type="InterPro" id="IPR002088">
    <property type="entry name" value="Prenyl_trans_a"/>
</dbReference>
<comment type="similarity">
    <text evidence="1">Belongs to the protein prenyltransferase subunit alpha family.</text>
</comment>
<dbReference type="SUPFAM" id="SSF48439">
    <property type="entry name" value="Protein prenylyltransferase"/>
    <property type="match status" value="1"/>
</dbReference>
<protein>
    <submittedName>
        <fullName evidence="6">Uncharacterized protein</fullName>
    </submittedName>
</protein>
<dbReference type="PANTHER" id="PTHR11129:SF10">
    <property type="entry name" value="PROTEIN PRENYLYLTRANSFERASE SUPERFAMILY PROTEIN"/>
    <property type="match status" value="1"/>
</dbReference>
<dbReference type="GO" id="GO:0005965">
    <property type="term" value="C:protein farnesyltransferase complex"/>
    <property type="evidence" value="ECO:0007669"/>
    <property type="project" value="TreeGrafter"/>
</dbReference>
<accession>A0A176WMS0</accession>
<evidence type="ECO:0000256" key="5">
    <source>
        <dbReference type="SAM" id="MobiDB-lite"/>
    </source>
</evidence>
<keyword evidence="2" id="KW-0637">Prenyltransferase</keyword>
<comment type="caution">
    <text evidence="6">The sequence shown here is derived from an EMBL/GenBank/DDBJ whole genome shotgun (WGS) entry which is preliminary data.</text>
</comment>
<evidence type="ECO:0000256" key="1">
    <source>
        <dbReference type="ARBA" id="ARBA00006734"/>
    </source>
</evidence>